<dbReference type="GO" id="GO:0000160">
    <property type="term" value="P:phosphorelay signal transduction system"/>
    <property type="evidence" value="ECO:0007669"/>
    <property type="project" value="UniProtKB-KW"/>
</dbReference>
<keyword evidence="7" id="KW-1133">Transmembrane helix</keyword>
<evidence type="ECO:0000256" key="4">
    <source>
        <dbReference type="ARBA" id="ARBA00022777"/>
    </source>
</evidence>
<feature type="transmembrane region" description="Helical" evidence="7">
    <location>
        <begin position="193"/>
        <end position="209"/>
    </location>
</feature>
<feature type="domain" description="Histidine kinase" evidence="8">
    <location>
        <begin position="353"/>
        <end position="448"/>
    </location>
</feature>
<keyword evidence="4" id="KW-0418">Kinase</keyword>
<dbReference type="CDD" id="cd16917">
    <property type="entry name" value="HATPase_UhpB-NarQ-NarX-like"/>
    <property type="match status" value="1"/>
</dbReference>
<keyword evidence="7" id="KW-0472">Membrane</keyword>
<feature type="transmembrane region" description="Helical" evidence="7">
    <location>
        <begin position="163"/>
        <end position="181"/>
    </location>
</feature>
<gene>
    <name evidence="9" type="ORF">EUB48_10420</name>
</gene>
<evidence type="ECO:0000313" key="10">
    <source>
        <dbReference type="Proteomes" id="UP000316798"/>
    </source>
</evidence>
<dbReference type="InterPro" id="IPR005467">
    <property type="entry name" value="His_kinase_dom"/>
</dbReference>
<reference evidence="9 10" key="1">
    <citation type="submission" date="2019-01" db="EMBL/GenBank/DDBJ databases">
        <title>Genomic insights into a novel species Rhodoferax sp.</title>
        <authorList>
            <person name="Jin L."/>
        </authorList>
    </citation>
    <scope>NUCLEOTIDE SEQUENCE [LARGE SCALE GENOMIC DNA]</scope>
    <source>
        <strain evidence="9 10">CHu59-6-5</strain>
    </source>
</reference>
<evidence type="ECO:0000256" key="6">
    <source>
        <dbReference type="SAM" id="MobiDB-lite"/>
    </source>
</evidence>
<keyword evidence="5" id="KW-0902">Two-component regulatory system</keyword>
<dbReference type="EC" id="2.7.13.3" evidence="2"/>
<sequence length="471" mass="51464">MFATSRRSGAGARWPVEHDEDKVDPQAMTLTAWCRKRSRFDLALALALAALAVNLGLSRYAGGAAAGTPSTFWLDISYQWCVAAVVFFLLQSASIEREWLYWLCLSQALVGTVVLGGMGLHGLRSLQGRIPLFQAWQILNVGFFLLLAAGICYFVARRGGPHRWFVMGTTLLGLGIALNDVLHAETLQTGTAFGHYLYPAFLLLVWLVMTGRGTDSHSAIDAQQTGHLQALSRLRAEQASHSDLLSRRAIESERKRIASDLHDGVGSQLVNLIATLDPHSPQQQAMAIALEQCLLDLKIMVDSIDGEHDSIIDALARLRYRVQPSLDRLGIHMAWSMQDTGELALVTPDQVLQLLRISQEALSNVMRHSRASAVEVTCRYLPYSQCLLLEICDNGRGIQAAMADRRGTGKGLSGMRQRAESIGASIEFSRCQGDRMGTRIMLLLPVSAQTDPHGAGAPATRGPVRPLSDMA</sequence>
<dbReference type="PROSITE" id="PS50109">
    <property type="entry name" value="HIS_KIN"/>
    <property type="match status" value="1"/>
</dbReference>
<dbReference type="OrthoDB" id="9147043at2"/>
<dbReference type="GO" id="GO:0004673">
    <property type="term" value="F:protein histidine kinase activity"/>
    <property type="evidence" value="ECO:0007669"/>
    <property type="project" value="UniProtKB-EC"/>
</dbReference>
<evidence type="ECO:0000256" key="5">
    <source>
        <dbReference type="ARBA" id="ARBA00023012"/>
    </source>
</evidence>
<evidence type="ECO:0000256" key="1">
    <source>
        <dbReference type="ARBA" id="ARBA00000085"/>
    </source>
</evidence>
<feature type="transmembrane region" description="Helical" evidence="7">
    <location>
        <begin position="72"/>
        <end position="90"/>
    </location>
</feature>
<dbReference type="KEGG" id="rhf:EUB48_10420"/>
<feature type="transmembrane region" description="Helical" evidence="7">
    <location>
        <begin position="42"/>
        <end position="60"/>
    </location>
</feature>
<dbReference type="SMART" id="SM00387">
    <property type="entry name" value="HATPase_c"/>
    <property type="match status" value="1"/>
</dbReference>
<protein>
    <recommendedName>
        <fullName evidence="2">histidine kinase</fullName>
        <ecNumber evidence="2">2.7.13.3</ecNumber>
    </recommendedName>
</protein>
<evidence type="ECO:0000256" key="7">
    <source>
        <dbReference type="SAM" id="Phobius"/>
    </source>
</evidence>
<dbReference type="Pfam" id="PF02518">
    <property type="entry name" value="HATPase_c"/>
    <property type="match status" value="1"/>
</dbReference>
<organism evidence="9 10">
    <name type="scientific">Rhodoferax sediminis</name>
    <dbReference type="NCBI Taxonomy" id="2509614"/>
    <lineage>
        <taxon>Bacteria</taxon>
        <taxon>Pseudomonadati</taxon>
        <taxon>Pseudomonadota</taxon>
        <taxon>Betaproteobacteria</taxon>
        <taxon>Burkholderiales</taxon>
        <taxon>Comamonadaceae</taxon>
        <taxon>Rhodoferax</taxon>
    </lineage>
</organism>
<keyword evidence="3" id="KW-0808">Transferase</keyword>
<evidence type="ECO:0000259" key="8">
    <source>
        <dbReference type="PROSITE" id="PS50109"/>
    </source>
</evidence>
<dbReference type="Gene3D" id="3.30.565.10">
    <property type="entry name" value="Histidine kinase-like ATPase, C-terminal domain"/>
    <property type="match status" value="1"/>
</dbReference>
<keyword evidence="7" id="KW-0812">Transmembrane</keyword>
<proteinExistence type="predicted"/>
<feature type="transmembrane region" description="Helical" evidence="7">
    <location>
        <begin position="135"/>
        <end position="156"/>
    </location>
</feature>
<evidence type="ECO:0000256" key="2">
    <source>
        <dbReference type="ARBA" id="ARBA00012438"/>
    </source>
</evidence>
<dbReference type="InterPro" id="IPR036890">
    <property type="entry name" value="HATPase_C_sf"/>
</dbReference>
<evidence type="ECO:0000313" key="9">
    <source>
        <dbReference type="EMBL" id="QDL37636.1"/>
    </source>
</evidence>
<dbReference type="EMBL" id="CP035503">
    <property type="protein sequence ID" value="QDL37636.1"/>
    <property type="molecule type" value="Genomic_DNA"/>
</dbReference>
<dbReference type="SUPFAM" id="SSF55874">
    <property type="entry name" value="ATPase domain of HSP90 chaperone/DNA topoisomerase II/histidine kinase"/>
    <property type="match status" value="1"/>
</dbReference>
<keyword evidence="10" id="KW-1185">Reference proteome</keyword>
<accession>A0A515DB67</accession>
<dbReference type="AlphaFoldDB" id="A0A515DB67"/>
<feature type="transmembrane region" description="Helical" evidence="7">
    <location>
        <begin position="99"/>
        <end position="123"/>
    </location>
</feature>
<dbReference type="Proteomes" id="UP000316798">
    <property type="component" value="Chromosome"/>
</dbReference>
<dbReference type="PANTHER" id="PTHR24421:SF10">
    <property type="entry name" value="NITRATE_NITRITE SENSOR PROTEIN NARQ"/>
    <property type="match status" value="1"/>
</dbReference>
<dbReference type="Gene3D" id="1.20.5.1930">
    <property type="match status" value="1"/>
</dbReference>
<dbReference type="PANTHER" id="PTHR24421">
    <property type="entry name" value="NITRATE/NITRITE SENSOR PROTEIN NARX-RELATED"/>
    <property type="match status" value="1"/>
</dbReference>
<comment type="catalytic activity">
    <reaction evidence="1">
        <text>ATP + protein L-histidine = ADP + protein N-phospho-L-histidine.</text>
        <dbReference type="EC" id="2.7.13.3"/>
    </reaction>
</comment>
<dbReference type="InterPro" id="IPR003594">
    <property type="entry name" value="HATPase_dom"/>
</dbReference>
<feature type="region of interest" description="Disordered" evidence="6">
    <location>
        <begin position="450"/>
        <end position="471"/>
    </location>
</feature>
<name>A0A515DB67_9BURK</name>
<evidence type="ECO:0000256" key="3">
    <source>
        <dbReference type="ARBA" id="ARBA00022679"/>
    </source>
</evidence>
<dbReference type="InterPro" id="IPR050482">
    <property type="entry name" value="Sensor_HK_TwoCompSys"/>
</dbReference>